<keyword evidence="1" id="KW-0067">ATP-binding</keyword>
<gene>
    <name evidence="3" type="ORF">LEP48_08340</name>
</gene>
<dbReference type="InterPro" id="IPR053191">
    <property type="entry name" value="DcsG_Biosynth_Enzyme"/>
</dbReference>
<organism evidence="3 4">
    <name type="scientific">Isoptericola luteus</name>
    <dbReference type="NCBI Taxonomy" id="2879484"/>
    <lineage>
        <taxon>Bacteria</taxon>
        <taxon>Bacillati</taxon>
        <taxon>Actinomycetota</taxon>
        <taxon>Actinomycetes</taxon>
        <taxon>Micrococcales</taxon>
        <taxon>Promicromonosporaceae</taxon>
        <taxon>Isoptericola</taxon>
    </lineage>
</organism>
<dbReference type="PROSITE" id="PS50975">
    <property type="entry name" value="ATP_GRASP"/>
    <property type="match status" value="1"/>
</dbReference>
<keyword evidence="4" id="KW-1185">Reference proteome</keyword>
<comment type="caution">
    <text evidence="3">The sequence shown here is derived from an EMBL/GenBank/DDBJ whole genome shotgun (WGS) entry which is preliminary data.</text>
</comment>
<accession>A0ABS7ZFR8</accession>
<name>A0ABS7ZFR8_9MICO</name>
<proteinExistence type="predicted"/>
<feature type="domain" description="ATP-grasp" evidence="2">
    <location>
        <begin position="96"/>
        <end position="300"/>
    </location>
</feature>
<dbReference type="RefSeq" id="WP_225565116.1">
    <property type="nucleotide sequence ID" value="NZ_JAIXCQ010000004.1"/>
</dbReference>
<dbReference type="Proteomes" id="UP001319870">
    <property type="component" value="Unassembled WGS sequence"/>
</dbReference>
<evidence type="ECO:0000313" key="4">
    <source>
        <dbReference type="Proteomes" id="UP001319870"/>
    </source>
</evidence>
<sequence>MTTTNARVGLATCSALPDLDDDDRLLLDALAERGVRAEPVVWDDPDIDWAAFDLVVVRSTWDYSPRRDEFLAWTQRVPRLANPADVIAWNTDKGYLRVLEDAGVPVIPTIWLDPERHLSKRAVHTRMPAFGDFVVKPVVSAGAKDAGRYQPVSAQSRALAIKHAVELLDTGRAVMIQPYVMSVDTAGETGLVFVDGTLRHAVRKEALLTGPSQRNDQPYLREQMGPAQATQEQVEVATRALEVAAEALGLTAPLLYARVDLVTRDDGTPLVIELELTEPSLWMTHDGGAGTLEAFTDAIVARLG</sequence>
<dbReference type="EMBL" id="JAIXCQ010000004">
    <property type="protein sequence ID" value="MCA5893362.1"/>
    <property type="molecule type" value="Genomic_DNA"/>
</dbReference>
<dbReference type="PANTHER" id="PTHR39217">
    <property type="match status" value="1"/>
</dbReference>
<dbReference type="SUPFAM" id="SSF56059">
    <property type="entry name" value="Glutathione synthetase ATP-binding domain-like"/>
    <property type="match status" value="1"/>
</dbReference>
<reference evidence="3 4" key="1">
    <citation type="submission" date="2021-09" db="EMBL/GenBank/DDBJ databases">
        <title>Isoptericola luteus sp. nov., a novel bacterium isolated from Harbin, the capital city of Heilongjiang province.</title>
        <authorList>
            <person name="Li J."/>
        </authorList>
    </citation>
    <scope>NUCLEOTIDE SEQUENCE [LARGE SCALE GENOMIC DNA]</scope>
    <source>
        <strain evidence="3 4">NEAU-Y5</strain>
    </source>
</reference>
<evidence type="ECO:0000313" key="3">
    <source>
        <dbReference type="EMBL" id="MCA5893362.1"/>
    </source>
</evidence>
<dbReference type="InterPro" id="IPR011761">
    <property type="entry name" value="ATP-grasp"/>
</dbReference>
<evidence type="ECO:0000256" key="1">
    <source>
        <dbReference type="PROSITE-ProRule" id="PRU00409"/>
    </source>
</evidence>
<protein>
    <recommendedName>
        <fullName evidence="2">ATP-grasp domain-containing protein</fullName>
    </recommendedName>
</protein>
<dbReference type="PANTHER" id="PTHR39217:SF1">
    <property type="entry name" value="GLUTATHIONE SYNTHETASE"/>
    <property type="match status" value="1"/>
</dbReference>
<evidence type="ECO:0000259" key="2">
    <source>
        <dbReference type="PROSITE" id="PS50975"/>
    </source>
</evidence>
<keyword evidence="1" id="KW-0547">Nucleotide-binding</keyword>